<evidence type="ECO:0000313" key="2">
    <source>
        <dbReference type="EMBL" id="TGE13943.1"/>
    </source>
</evidence>
<organism evidence="2 3">
    <name type="scientific">Hymenobacter elongatus</name>
    <dbReference type="NCBI Taxonomy" id="877208"/>
    <lineage>
        <taxon>Bacteria</taxon>
        <taxon>Pseudomonadati</taxon>
        <taxon>Bacteroidota</taxon>
        <taxon>Cytophagia</taxon>
        <taxon>Cytophagales</taxon>
        <taxon>Hymenobacteraceae</taxon>
        <taxon>Hymenobacter</taxon>
    </lineage>
</organism>
<dbReference type="EMBL" id="SRLD01000046">
    <property type="protein sequence ID" value="TGE13943.1"/>
    <property type="molecule type" value="Genomic_DNA"/>
</dbReference>
<dbReference type="OrthoDB" id="661563at2"/>
<keyword evidence="3" id="KW-1185">Reference proteome</keyword>
<reference evidence="2 3" key="1">
    <citation type="submission" date="2019-04" db="EMBL/GenBank/DDBJ databases">
        <authorList>
            <person name="Feng G."/>
            <person name="Zhang J."/>
            <person name="Zhu H."/>
        </authorList>
    </citation>
    <scope>NUCLEOTIDE SEQUENCE [LARGE SCALE GENOMIC DNA]</scope>
    <source>
        <strain evidence="2 3">JCM 17223</strain>
    </source>
</reference>
<evidence type="ECO:0000256" key="1">
    <source>
        <dbReference type="SAM" id="SignalP"/>
    </source>
</evidence>
<accession>A0A4Z0PG12</accession>
<proteinExistence type="predicted"/>
<feature type="signal peptide" evidence="1">
    <location>
        <begin position="1"/>
        <end position="22"/>
    </location>
</feature>
<evidence type="ECO:0008006" key="4">
    <source>
        <dbReference type="Google" id="ProtNLM"/>
    </source>
</evidence>
<evidence type="ECO:0000313" key="3">
    <source>
        <dbReference type="Proteomes" id="UP000297739"/>
    </source>
</evidence>
<dbReference type="InterPro" id="IPR043749">
    <property type="entry name" value="DUF5694"/>
</dbReference>
<dbReference type="RefSeq" id="WP_135499265.1">
    <property type="nucleotide sequence ID" value="NZ_SRLD01000046.1"/>
</dbReference>
<gene>
    <name evidence="2" type="ORF">E5J99_18295</name>
</gene>
<name>A0A4Z0PG12_9BACT</name>
<feature type="chain" id="PRO_5021486973" description="CHASE2 domain-containing protein" evidence="1">
    <location>
        <begin position="23"/>
        <end position="294"/>
    </location>
</feature>
<dbReference type="Proteomes" id="UP000297739">
    <property type="component" value="Unassembled WGS sequence"/>
</dbReference>
<comment type="caution">
    <text evidence="2">The sequence shown here is derived from an EMBL/GenBank/DDBJ whole genome shotgun (WGS) entry which is preliminary data.</text>
</comment>
<sequence length="294" mass="32745">MLLFAKGLLLFGTIIRSFTSFAQTLAAPAAKAAASAPIEVMVVGFDHLQQLYDTTPASDVLTEKRQQELVALQSSLLKFKPDIVMVEVDRADQAEADSLYSLYKADKLATRELRRSETFQVGFALAKRAGHGKVYGVDAYSATSQSMLNNGRYIEHYQAALSEMQALSRGAKKQFQAGELTVPQYIRFLNQPTVIALPQRVLYNAPAYVVDGRFREPDASVDTTRIDQKYIGAEFISLFYNRNLKIYSNILTTQLEQKSQRLLVVIGLAHVGALQDLLAHNPRYKVVSAAKYLK</sequence>
<keyword evidence="1" id="KW-0732">Signal</keyword>
<dbReference type="AlphaFoldDB" id="A0A4Z0PG12"/>
<protein>
    <recommendedName>
        <fullName evidence="4">CHASE2 domain-containing protein</fullName>
    </recommendedName>
</protein>
<dbReference type="Pfam" id="PF18950">
    <property type="entry name" value="DUF5694"/>
    <property type="match status" value="1"/>
</dbReference>